<reference evidence="2 3" key="1">
    <citation type="submission" date="2023-09" db="EMBL/GenBank/DDBJ databases">
        <authorList>
            <person name="Rey-Velasco X."/>
        </authorList>
    </citation>
    <scope>NUCLEOTIDE SEQUENCE [LARGE SCALE GENOMIC DNA]</scope>
    <source>
        <strain evidence="2 3">F394</strain>
    </source>
</reference>
<keyword evidence="3" id="KW-1185">Reference proteome</keyword>
<evidence type="ECO:0000313" key="3">
    <source>
        <dbReference type="Proteomes" id="UP001267426"/>
    </source>
</evidence>
<accession>A0ABU3BN40</accession>
<gene>
    <name evidence="2" type="ORF">RM540_03075</name>
</gene>
<dbReference type="InterPro" id="IPR018490">
    <property type="entry name" value="cNMP-bd_dom_sf"/>
</dbReference>
<evidence type="ECO:0000313" key="2">
    <source>
        <dbReference type="EMBL" id="MDT0630719.1"/>
    </source>
</evidence>
<dbReference type="InterPro" id="IPR000595">
    <property type="entry name" value="cNMP-bd_dom"/>
</dbReference>
<dbReference type="Pfam" id="PF00027">
    <property type="entry name" value="cNMP_binding"/>
    <property type="match status" value="1"/>
</dbReference>
<name>A0ABU3BN40_9BACT</name>
<feature type="domain" description="Cyclic nucleotide-binding" evidence="1">
    <location>
        <begin position="36"/>
        <end position="123"/>
    </location>
</feature>
<dbReference type="CDD" id="cd00038">
    <property type="entry name" value="CAP_ED"/>
    <property type="match status" value="1"/>
</dbReference>
<dbReference type="InterPro" id="IPR014710">
    <property type="entry name" value="RmlC-like_jellyroll"/>
</dbReference>
<dbReference type="SUPFAM" id="SSF51206">
    <property type="entry name" value="cAMP-binding domain-like"/>
    <property type="match status" value="1"/>
</dbReference>
<sequence length="195" mass="21890">MPTLDAALAELRRSFERFDPLPDSVWADVRRPWRLRAVRRGEVLTRAGETERTLSLVVEGVQRLSFLADGREVTVAFVYPPDLSGVPDSFFLQTPSAYALDALTDGQVLAADHGDVAALLDRHRELERWAWKLFAAAGAGRAKRERELLTLSAEDRYRRLLREAPHVLQLAAQKHVASYLGMSPETLSRVRSGRS</sequence>
<comment type="caution">
    <text evidence="2">The sequence shown here is derived from an EMBL/GenBank/DDBJ whole genome shotgun (WGS) entry which is preliminary data.</text>
</comment>
<dbReference type="RefSeq" id="WP_311662022.1">
    <property type="nucleotide sequence ID" value="NZ_JAVRHT010000004.1"/>
</dbReference>
<organism evidence="2 3">
    <name type="scientific">Rubrivirga litoralis</name>
    <dbReference type="NCBI Taxonomy" id="3075598"/>
    <lineage>
        <taxon>Bacteria</taxon>
        <taxon>Pseudomonadati</taxon>
        <taxon>Rhodothermota</taxon>
        <taxon>Rhodothermia</taxon>
        <taxon>Rhodothermales</taxon>
        <taxon>Rubricoccaceae</taxon>
        <taxon>Rubrivirga</taxon>
    </lineage>
</organism>
<evidence type="ECO:0000259" key="1">
    <source>
        <dbReference type="Pfam" id="PF00027"/>
    </source>
</evidence>
<dbReference type="Proteomes" id="UP001267426">
    <property type="component" value="Unassembled WGS sequence"/>
</dbReference>
<dbReference type="EMBL" id="JAVRHT010000004">
    <property type="protein sequence ID" value="MDT0630719.1"/>
    <property type="molecule type" value="Genomic_DNA"/>
</dbReference>
<protein>
    <submittedName>
        <fullName evidence="2">Crp/Fnr family transcriptional regulator</fullName>
    </submittedName>
</protein>
<dbReference type="Gene3D" id="2.60.120.10">
    <property type="entry name" value="Jelly Rolls"/>
    <property type="match status" value="1"/>
</dbReference>
<proteinExistence type="predicted"/>